<dbReference type="Proteomes" id="UP000269945">
    <property type="component" value="Unassembled WGS sequence"/>
</dbReference>
<proteinExistence type="predicted"/>
<feature type="non-terminal residue" evidence="2">
    <location>
        <position position="69"/>
    </location>
</feature>
<keyword evidence="3" id="KW-1185">Reference proteome</keyword>
<dbReference type="AlphaFoldDB" id="A0A9X9Q4S9"/>
<comment type="caution">
    <text evidence="2">The sequence shown here is derived from an EMBL/GenBank/DDBJ whole genome shotgun (WGS) entry which is preliminary data.</text>
</comment>
<feature type="compositionally biased region" description="Low complexity" evidence="1">
    <location>
        <begin position="36"/>
        <end position="47"/>
    </location>
</feature>
<protein>
    <submittedName>
        <fullName evidence="2">Uncharacterized protein</fullName>
    </submittedName>
</protein>
<name>A0A9X9Q4S9_GULGU</name>
<sequence>MCCSPWSRRNGAGTVGRSRVCCSQHLGQLLVRSVPSWSSSCGWGSVSKPRPAPQSSPGTCCLSPPRDCP</sequence>
<reference evidence="2 3" key="1">
    <citation type="submission" date="2018-10" db="EMBL/GenBank/DDBJ databases">
        <authorList>
            <person name="Ekblom R."/>
            <person name="Jareborg N."/>
        </authorList>
    </citation>
    <scope>NUCLEOTIDE SEQUENCE [LARGE SCALE GENOMIC DNA]</scope>
    <source>
        <tissue evidence="2">Muscle</tissue>
    </source>
</reference>
<evidence type="ECO:0000256" key="1">
    <source>
        <dbReference type="SAM" id="MobiDB-lite"/>
    </source>
</evidence>
<accession>A0A9X9Q4S9</accession>
<evidence type="ECO:0000313" key="3">
    <source>
        <dbReference type="Proteomes" id="UP000269945"/>
    </source>
</evidence>
<gene>
    <name evidence="2" type="ORF">BN2614_LOCUS4</name>
</gene>
<dbReference type="EMBL" id="CYRY02035570">
    <property type="protein sequence ID" value="VCX15662.1"/>
    <property type="molecule type" value="Genomic_DNA"/>
</dbReference>
<organism evidence="2 3">
    <name type="scientific">Gulo gulo</name>
    <name type="common">Wolverine</name>
    <name type="synonym">Gluton</name>
    <dbReference type="NCBI Taxonomy" id="48420"/>
    <lineage>
        <taxon>Eukaryota</taxon>
        <taxon>Metazoa</taxon>
        <taxon>Chordata</taxon>
        <taxon>Craniata</taxon>
        <taxon>Vertebrata</taxon>
        <taxon>Euteleostomi</taxon>
        <taxon>Mammalia</taxon>
        <taxon>Eutheria</taxon>
        <taxon>Laurasiatheria</taxon>
        <taxon>Carnivora</taxon>
        <taxon>Caniformia</taxon>
        <taxon>Musteloidea</taxon>
        <taxon>Mustelidae</taxon>
        <taxon>Guloninae</taxon>
        <taxon>Gulo</taxon>
    </lineage>
</organism>
<feature type="region of interest" description="Disordered" evidence="1">
    <location>
        <begin position="36"/>
        <end position="69"/>
    </location>
</feature>
<evidence type="ECO:0000313" key="2">
    <source>
        <dbReference type="EMBL" id="VCX15662.1"/>
    </source>
</evidence>